<dbReference type="SUPFAM" id="SSF88723">
    <property type="entry name" value="PIN domain-like"/>
    <property type="match status" value="1"/>
</dbReference>
<organism evidence="6 7">
    <name type="scientific">Streptomyces microflavus</name>
    <name type="common">Streptomyces lipmanii</name>
    <dbReference type="NCBI Taxonomy" id="1919"/>
    <lineage>
        <taxon>Bacteria</taxon>
        <taxon>Bacillati</taxon>
        <taxon>Actinomycetota</taxon>
        <taxon>Actinomycetes</taxon>
        <taxon>Kitasatosporales</taxon>
        <taxon>Streptomycetaceae</taxon>
        <taxon>Streptomyces</taxon>
    </lineage>
</organism>
<feature type="domain" description="PIN" evidence="5">
    <location>
        <begin position="5"/>
        <end position="120"/>
    </location>
</feature>
<dbReference type="PANTHER" id="PTHR35901:SF1">
    <property type="entry name" value="EXONUCLEASE VAPC9"/>
    <property type="match status" value="1"/>
</dbReference>
<reference evidence="6 7" key="1">
    <citation type="submission" date="2020-05" db="EMBL/GenBank/DDBJ databases">
        <title>Whole genome shotgun sequence of Streptomyces microflavus NBRC 13062.</title>
        <authorList>
            <person name="Komaki H."/>
            <person name="Tamura T."/>
        </authorList>
    </citation>
    <scope>NUCLEOTIDE SEQUENCE [LARGE SCALE GENOMIC DNA]</scope>
    <source>
        <strain evidence="6 7">NBRC 13062</strain>
    </source>
</reference>
<evidence type="ECO:0000313" key="7">
    <source>
        <dbReference type="Proteomes" id="UP000498740"/>
    </source>
</evidence>
<proteinExistence type="predicted"/>
<comment type="caution">
    <text evidence="6">The sequence shown here is derived from an EMBL/GenBank/DDBJ whole genome shotgun (WGS) entry which is preliminary data.</text>
</comment>
<name>A0A7J0CUL8_STRMI</name>
<dbReference type="InterPro" id="IPR002716">
    <property type="entry name" value="PIN_dom"/>
</dbReference>
<dbReference type="InterPro" id="IPR051619">
    <property type="entry name" value="TypeII_TA_RNase_PINc/VapC"/>
</dbReference>
<dbReference type="Pfam" id="PF01850">
    <property type="entry name" value="PIN"/>
    <property type="match status" value="1"/>
</dbReference>
<dbReference type="AlphaFoldDB" id="A0A7J0CUL8"/>
<protein>
    <submittedName>
        <fullName evidence="6">Ribonuclease VapC1</fullName>
    </submittedName>
</protein>
<evidence type="ECO:0000259" key="5">
    <source>
        <dbReference type="Pfam" id="PF01850"/>
    </source>
</evidence>
<keyword evidence="4" id="KW-0460">Magnesium</keyword>
<evidence type="ECO:0000256" key="1">
    <source>
        <dbReference type="ARBA" id="ARBA00022722"/>
    </source>
</evidence>
<dbReference type="CDD" id="cd09873">
    <property type="entry name" value="PIN_Pae0151-like"/>
    <property type="match status" value="1"/>
</dbReference>
<evidence type="ECO:0000256" key="4">
    <source>
        <dbReference type="ARBA" id="ARBA00022842"/>
    </source>
</evidence>
<keyword evidence="1" id="KW-0540">Nuclease</keyword>
<gene>
    <name evidence="6" type="primary">vapC1</name>
    <name evidence="6" type="ORF">Smic_46580</name>
</gene>
<dbReference type="PANTHER" id="PTHR35901">
    <property type="entry name" value="RIBONUCLEASE VAPC3"/>
    <property type="match status" value="1"/>
</dbReference>
<dbReference type="EMBL" id="BLWD01000001">
    <property type="protein sequence ID" value="GFN06102.1"/>
    <property type="molecule type" value="Genomic_DNA"/>
</dbReference>
<dbReference type="InterPro" id="IPR029060">
    <property type="entry name" value="PIN-like_dom_sf"/>
</dbReference>
<accession>A0A7J0CUL8</accession>
<dbReference type="GO" id="GO:0046872">
    <property type="term" value="F:metal ion binding"/>
    <property type="evidence" value="ECO:0007669"/>
    <property type="project" value="UniProtKB-KW"/>
</dbReference>
<dbReference type="RefSeq" id="WP_051821978.1">
    <property type="nucleotide sequence ID" value="NZ_BMUG01000007.1"/>
</dbReference>
<dbReference type="Proteomes" id="UP000498740">
    <property type="component" value="Unassembled WGS sequence"/>
</dbReference>
<keyword evidence="3" id="KW-0378">Hydrolase</keyword>
<keyword evidence="2" id="KW-0479">Metal-binding</keyword>
<sequence length="138" mass="15329">MKVQVLDTSALVEFLVGSDTLAERVRNHTAGNRLAAPHVVDLECASVLRGLVRGNKLPEDEATRALDLLGCMQLHRYDHTPLMPRIWELRHNMWPYDASYIALAETLDAELVTADRKLAGAPGLRCTVTDLRGDQGLR</sequence>
<dbReference type="GO" id="GO:0016787">
    <property type="term" value="F:hydrolase activity"/>
    <property type="evidence" value="ECO:0007669"/>
    <property type="project" value="UniProtKB-KW"/>
</dbReference>
<dbReference type="InterPro" id="IPR044153">
    <property type="entry name" value="PIN_Pae0151-like"/>
</dbReference>
<dbReference type="GO" id="GO:0004518">
    <property type="term" value="F:nuclease activity"/>
    <property type="evidence" value="ECO:0007669"/>
    <property type="project" value="UniProtKB-KW"/>
</dbReference>
<evidence type="ECO:0000313" key="6">
    <source>
        <dbReference type="EMBL" id="GFN06102.1"/>
    </source>
</evidence>
<dbReference type="Gene3D" id="3.40.50.1010">
    <property type="entry name" value="5'-nuclease"/>
    <property type="match status" value="1"/>
</dbReference>
<evidence type="ECO:0000256" key="2">
    <source>
        <dbReference type="ARBA" id="ARBA00022723"/>
    </source>
</evidence>
<evidence type="ECO:0000256" key="3">
    <source>
        <dbReference type="ARBA" id="ARBA00022801"/>
    </source>
</evidence>